<gene>
    <name evidence="1" type="ORF">MGSAQ_001135</name>
</gene>
<dbReference type="AlphaFoldDB" id="A0A1B6NV86"/>
<proteinExistence type="predicted"/>
<organism evidence="1">
    <name type="scientific">marine sediment metagenome</name>
    <dbReference type="NCBI Taxonomy" id="412755"/>
    <lineage>
        <taxon>unclassified sequences</taxon>
        <taxon>metagenomes</taxon>
        <taxon>ecological metagenomes</taxon>
    </lineage>
</organism>
<protein>
    <submittedName>
        <fullName evidence="1">Uncharacterized protein</fullName>
    </submittedName>
</protein>
<evidence type="ECO:0000313" key="1">
    <source>
        <dbReference type="EMBL" id="KTF07369.1"/>
    </source>
</evidence>
<sequence length="53" mass="6433">MIFGAAFIADIFIVFSNELRHRTWVDVVRSWCIWRMIIIRLLVPCRWLIRIDA</sequence>
<reference evidence="1" key="1">
    <citation type="submission" date="2013-11" db="EMBL/GenBank/DDBJ databases">
        <title>Microbial diversity, functional groups and degradation webs in Northern and Southern Mediterranean and Red Sea marine crude oil polluted sites.</title>
        <authorList>
            <person name="Daffonchio D."/>
            <person name="Mapelli F."/>
            <person name="Ferrer M."/>
            <person name="Richter M."/>
            <person name="Cherif A."/>
            <person name="Malkawi H.I."/>
            <person name="Yakimov M.M."/>
            <person name="Abdel-Fattah Y.R."/>
            <person name="Blaghen M."/>
            <person name="Golyshin P.N."/>
            <person name="Kalogerakis N."/>
            <person name="Boon N."/>
            <person name="Magagnini M."/>
            <person name="Fava F."/>
        </authorList>
    </citation>
    <scope>NUCLEOTIDE SEQUENCE</scope>
</reference>
<dbReference type="EMBL" id="AYSL01000585">
    <property type="protein sequence ID" value="KTF07369.1"/>
    <property type="molecule type" value="Genomic_DNA"/>
</dbReference>
<comment type="caution">
    <text evidence="1">The sequence shown here is derived from an EMBL/GenBank/DDBJ whole genome shotgun (WGS) entry which is preliminary data.</text>
</comment>
<name>A0A1B6NV86_9ZZZZ</name>
<accession>A0A1B6NV86</accession>